<gene>
    <name evidence="1" type="ORF">A9Y76_07980</name>
</gene>
<sequence>MHIEDIKTLVERLDATPIGEFEYRRGSEGLRVIFSRSPAIAHASYGAAGTVAVEADIARQTSVVRAQAVGIYTWCHPLSDVQPVAEGDLVATGQQLGYISVASVVSAVYAPCRGTLRSRIAKDGCIVGYGDPLVEIVDAGDAD</sequence>
<accession>A0A191ZWF5</accession>
<protein>
    <submittedName>
        <fullName evidence="1">Uncharacterized protein</fullName>
    </submittedName>
</protein>
<evidence type="ECO:0000313" key="1">
    <source>
        <dbReference type="EMBL" id="ANJ72412.1"/>
    </source>
</evidence>
<dbReference type="SUPFAM" id="SSF51230">
    <property type="entry name" value="Single hybrid motif"/>
    <property type="match status" value="1"/>
</dbReference>
<dbReference type="RefSeq" id="WP_064803356.1">
    <property type="nucleotide sequence ID" value="NZ_CP016022.1"/>
</dbReference>
<keyword evidence="2" id="KW-1185">Reference proteome</keyword>
<dbReference type="GeneID" id="61525954"/>
<evidence type="ECO:0000313" key="2">
    <source>
        <dbReference type="Proteomes" id="UP000078572"/>
    </source>
</evidence>
<dbReference type="OrthoDB" id="9004667at2"/>
<dbReference type="EMBL" id="CP016022">
    <property type="protein sequence ID" value="ANJ72412.1"/>
    <property type="molecule type" value="Genomic_DNA"/>
</dbReference>
<dbReference type="AlphaFoldDB" id="A0A191ZWF5"/>
<dbReference type="Proteomes" id="UP000078572">
    <property type="component" value="Chromosome 1"/>
</dbReference>
<name>A0A191ZWF5_9RALS</name>
<dbReference type="InterPro" id="IPR011053">
    <property type="entry name" value="Single_hybrid_motif"/>
</dbReference>
<proteinExistence type="predicted"/>
<reference evidence="2" key="1">
    <citation type="submission" date="2016-06" db="EMBL/GenBank/DDBJ databases">
        <authorList>
            <person name="Xu Y."/>
            <person name="Nagy A."/>
            <person name="Yan X."/>
            <person name="Kim S.W."/>
            <person name="Haley B."/>
            <person name="Liu N.T."/>
            <person name="Nou X."/>
        </authorList>
    </citation>
    <scope>NUCLEOTIDE SEQUENCE [LARGE SCALE GENOMIC DNA]</scope>
    <source>
        <strain evidence="2">ATCC 49129</strain>
    </source>
</reference>
<organism evidence="1 2">
    <name type="scientific">Ralstonia insidiosa</name>
    <dbReference type="NCBI Taxonomy" id="190721"/>
    <lineage>
        <taxon>Bacteria</taxon>
        <taxon>Pseudomonadati</taxon>
        <taxon>Pseudomonadota</taxon>
        <taxon>Betaproteobacteria</taxon>
        <taxon>Burkholderiales</taxon>
        <taxon>Burkholderiaceae</taxon>
        <taxon>Ralstonia</taxon>
    </lineage>
</organism>
<dbReference type="Gene3D" id="2.40.50.100">
    <property type="match status" value="1"/>
</dbReference>